<dbReference type="InterPro" id="IPR001841">
    <property type="entry name" value="Znf_RING"/>
</dbReference>
<dbReference type="PROSITE" id="PS50089">
    <property type="entry name" value="ZF_RING_2"/>
    <property type="match status" value="1"/>
</dbReference>
<evidence type="ECO:0000313" key="8">
    <source>
        <dbReference type="Proteomes" id="UP000053257"/>
    </source>
</evidence>
<evidence type="ECO:0000256" key="4">
    <source>
        <dbReference type="PROSITE-ProRule" id="PRU00175"/>
    </source>
</evidence>
<evidence type="ECO:0000256" key="2">
    <source>
        <dbReference type="ARBA" id="ARBA00022771"/>
    </source>
</evidence>
<feature type="compositionally biased region" description="Polar residues" evidence="5">
    <location>
        <begin position="1"/>
        <end position="25"/>
    </location>
</feature>
<feature type="domain" description="RING-type" evidence="6">
    <location>
        <begin position="51"/>
        <end position="89"/>
    </location>
</feature>
<dbReference type="OrthoDB" id="6333297at2759"/>
<dbReference type="Gene3D" id="3.30.40.10">
    <property type="entry name" value="Zinc/RING finger domain, C3HC4 (zinc finger)"/>
    <property type="match status" value="1"/>
</dbReference>
<accession>A0A0C3ND38</accession>
<evidence type="ECO:0000313" key="7">
    <source>
        <dbReference type="EMBL" id="KIP02429.1"/>
    </source>
</evidence>
<organism evidence="7 8">
    <name type="scientific">Phlebiopsis gigantea (strain 11061_1 CR5-6)</name>
    <name type="common">White-rot fungus</name>
    <name type="synonym">Peniophora gigantea</name>
    <dbReference type="NCBI Taxonomy" id="745531"/>
    <lineage>
        <taxon>Eukaryota</taxon>
        <taxon>Fungi</taxon>
        <taxon>Dikarya</taxon>
        <taxon>Basidiomycota</taxon>
        <taxon>Agaricomycotina</taxon>
        <taxon>Agaricomycetes</taxon>
        <taxon>Polyporales</taxon>
        <taxon>Phanerochaetaceae</taxon>
        <taxon>Phlebiopsis</taxon>
    </lineage>
</organism>
<dbReference type="InterPro" id="IPR013083">
    <property type="entry name" value="Znf_RING/FYVE/PHD"/>
</dbReference>
<name>A0A0C3ND38_PHLG1</name>
<evidence type="ECO:0000256" key="1">
    <source>
        <dbReference type="ARBA" id="ARBA00022723"/>
    </source>
</evidence>
<protein>
    <recommendedName>
        <fullName evidence="6">RING-type domain-containing protein</fullName>
    </recommendedName>
</protein>
<evidence type="ECO:0000256" key="3">
    <source>
        <dbReference type="ARBA" id="ARBA00022833"/>
    </source>
</evidence>
<gene>
    <name evidence="7" type="ORF">PHLGIDRAFT_20466</name>
</gene>
<keyword evidence="2 4" id="KW-0863">Zinc-finger</keyword>
<dbReference type="PROSITE" id="PS00518">
    <property type="entry name" value="ZF_RING_1"/>
    <property type="match status" value="1"/>
</dbReference>
<dbReference type="GO" id="GO:0008270">
    <property type="term" value="F:zinc ion binding"/>
    <property type="evidence" value="ECO:0007669"/>
    <property type="project" value="UniProtKB-KW"/>
</dbReference>
<keyword evidence="3" id="KW-0862">Zinc</keyword>
<dbReference type="SUPFAM" id="SSF57850">
    <property type="entry name" value="RING/U-box"/>
    <property type="match status" value="1"/>
</dbReference>
<dbReference type="EMBL" id="KN840676">
    <property type="protein sequence ID" value="KIP02429.1"/>
    <property type="molecule type" value="Genomic_DNA"/>
</dbReference>
<reference evidence="7 8" key="1">
    <citation type="journal article" date="2014" name="PLoS Genet.">
        <title>Analysis of the Phlebiopsis gigantea genome, transcriptome and secretome provides insight into its pioneer colonization strategies of wood.</title>
        <authorList>
            <person name="Hori C."/>
            <person name="Ishida T."/>
            <person name="Igarashi K."/>
            <person name="Samejima M."/>
            <person name="Suzuki H."/>
            <person name="Master E."/>
            <person name="Ferreira P."/>
            <person name="Ruiz-Duenas F.J."/>
            <person name="Held B."/>
            <person name="Canessa P."/>
            <person name="Larrondo L.F."/>
            <person name="Schmoll M."/>
            <person name="Druzhinina I.S."/>
            <person name="Kubicek C.P."/>
            <person name="Gaskell J.A."/>
            <person name="Kersten P."/>
            <person name="St John F."/>
            <person name="Glasner J."/>
            <person name="Sabat G."/>
            <person name="Splinter BonDurant S."/>
            <person name="Syed K."/>
            <person name="Yadav J."/>
            <person name="Mgbeahuruike A.C."/>
            <person name="Kovalchuk A."/>
            <person name="Asiegbu F.O."/>
            <person name="Lackner G."/>
            <person name="Hoffmeister D."/>
            <person name="Rencoret J."/>
            <person name="Gutierrez A."/>
            <person name="Sun H."/>
            <person name="Lindquist E."/>
            <person name="Barry K."/>
            <person name="Riley R."/>
            <person name="Grigoriev I.V."/>
            <person name="Henrissat B."/>
            <person name="Kues U."/>
            <person name="Berka R.M."/>
            <person name="Martinez A.T."/>
            <person name="Covert S.F."/>
            <person name="Blanchette R.A."/>
            <person name="Cullen D."/>
        </authorList>
    </citation>
    <scope>NUCLEOTIDE SEQUENCE [LARGE SCALE GENOMIC DNA]</scope>
    <source>
        <strain evidence="7 8">11061_1 CR5-6</strain>
    </source>
</reference>
<sequence>MSVSASGGLTDSSPCEPSVAPSNETRQPEAQARNTAGDPTRTSPSVPALVCKVCSSAPASPMVTMCGHVFCRGCIIAEITKNLCCPTCKHPILVEIKI</sequence>
<dbReference type="PANTHER" id="PTHR23041">
    <property type="entry name" value="RING FINGER DOMAIN-CONTAINING"/>
    <property type="match status" value="1"/>
</dbReference>
<keyword evidence="1" id="KW-0479">Metal-binding</keyword>
<dbReference type="HOGENOM" id="CLU_2334375_0_0_1"/>
<dbReference type="PANTHER" id="PTHR23041:SF78">
    <property type="entry name" value="E3 UBIQUITIN-PROTEIN LIGASE RNF4"/>
    <property type="match status" value="1"/>
</dbReference>
<proteinExistence type="predicted"/>
<keyword evidence="8" id="KW-1185">Reference proteome</keyword>
<dbReference type="InterPro" id="IPR047134">
    <property type="entry name" value="RNF4"/>
</dbReference>
<dbReference type="InterPro" id="IPR017907">
    <property type="entry name" value="Znf_RING_CS"/>
</dbReference>
<dbReference type="Pfam" id="PF13923">
    <property type="entry name" value="zf-C3HC4_2"/>
    <property type="match status" value="1"/>
</dbReference>
<feature type="region of interest" description="Disordered" evidence="5">
    <location>
        <begin position="1"/>
        <end position="45"/>
    </location>
</feature>
<dbReference type="Proteomes" id="UP000053257">
    <property type="component" value="Unassembled WGS sequence"/>
</dbReference>
<dbReference type="AlphaFoldDB" id="A0A0C3ND38"/>
<evidence type="ECO:0000259" key="6">
    <source>
        <dbReference type="PROSITE" id="PS50089"/>
    </source>
</evidence>
<dbReference type="SMART" id="SM00184">
    <property type="entry name" value="RING"/>
    <property type="match status" value="1"/>
</dbReference>
<evidence type="ECO:0000256" key="5">
    <source>
        <dbReference type="SAM" id="MobiDB-lite"/>
    </source>
</evidence>